<feature type="transmembrane region" description="Helical" evidence="1">
    <location>
        <begin position="9"/>
        <end position="29"/>
    </location>
</feature>
<organism evidence="2 3">
    <name type="scientific">Candidatus Kaiserbacteria bacterium CG_4_8_14_3_um_filter_38_9</name>
    <dbReference type="NCBI Taxonomy" id="1974599"/>
    <lineage>
        <taxon>Bacteria</taxon>
        <taxon>Candidatus Kaiseribacteriota</taxon>
    </lineage>
</organism>
<evidence type="ECO:0000313" key="2">
    <source>
        <dbReference type="EMBL" id="PIW96614.1"/>
    </source>
</evidence>
<dbReference type="EMBL" id="PFHR01000214">
    <property type="protein sequence ID" value="PIW96614.1"/>
    <property type="molecule type" value="Genomic_DNA"/>
</dbReference>
<protein>
    <submittedName>
        <fullName evidence="2">Uncharacterized protein</fullName>
    </submittedName>
</protein>
<gene>
    <name evidence="2" type="ORF">COZ82_04060</name>
</gene>
<accession>A0A2M7IN23</accession>
<proteinExistence type="predicted"/>
<reference evidence="3" key="1">
    <citation type="submission" date="2017-09" db="EMBL/GenBank/DDBJ databases">
        <title>Depth-based differentiation of microbial function through sediment-hosted aquifers and enrichment of novel symbionts in the deep terrestrial subsurface.</title>
        <authorList>
            <person name="Probst A.J."/>
            <person name="Ladd B."/>
            <person name="Jarett J.K."/>
            <person name="Geller-Mcgrath D.E."/>
            <person name="Sieber C.M.K."/>
            <person name="Emerson J.B."/>
            <person name="Anantharaman K."/>
            <person name="Thomas B.C."/>
            <person name="Malmstrom R."/>
            <person name="Stieglmeier M."/>
            <person name="Klingl A."/>
            <person name="Woyke T."/>
            <person name="Ryan C.M."/>
            <person name="Banfield J.F."/>
        </authorList>
    </citation>
    <scope>NUCLEOTIDE SEQUENCE [LARGE SCALE GENOMIC DNA]</scope>
</reference>
<keyword evidence="1" id="KW-1133">Transmembrane helix</keyword>
<evidence type="ECO:0000256" key="1">
    <source>
        <dbReference type="SAM" id="Phobius"/>
    </source>
</evidence>
<keyword evidence="1" id="KW-0812">Transmembrane</keyword>
<comment type="caution">
    <text evidence="2">The sequence shown here is derived from an EMBL/GenBank/DDBJ whole genome shotgun (WGS) entry which is preliminary data.</text>
</comment>
<dbReference type="AlphaFoldDB" id="A0A2M7IN23"/>
<dbReference type="Proteomes" id="UP000230837">
    <property type="component" value="Unassembled WGS sequence"/>
</dbReference>
<name>A0A2M7IN23_9BACT</name>
<evidence type="ECO:0000313" key="3">
    <source>
        <dbReference type="Proteomes" id="UP000230837"/>
    </source>
</evidence>
<sequence length="203" mass="23148">MEGTKHEKVILVILAYLIGFTSALIAYGIKPTPNYLPFENELGLTSGLENTDFVDKQNIQQPNATIATNQSTNELVTYHDGRLSVHSDNGDFLLSINKDQVDTEQLIEFKDYGIHYSNKSPFYLVSADKKFIYFCEQHGEKDNCSNFIFDVKSSNMHFVNNEKQKIVTPRQVAEKAYWREDDILVVGDLTSVNSDTPWKVIKK</sequence>
<keyword evidence="1" id="KW-0472">Membrane</keyword>